<protein>
    <recommendedName>
        <fullName evidence="7">STAS domain-containing protein</fullName>
    </recommendedName>
</protein>
<dbReference type="Gene3D" id="3.30.750.24">
    <property type="entry name" value="STAS domain"/>
    <property type="match status" value="1"/>
</dbReference>
<dbReference type="SUPFAM" id="SSF52091">
    <property type="entry name" value="SpoIIaa-like"/>
    <property type="match status" value="1"/>
</dbReference>
<proteinExistence type="predicted"/>
<dbReference type="NCBIfam" id="TIGR00815">
    <property type="entry name" value="sulP"/>
    <property type="match status" value="1"/>
</dbReference>
<sequence length="768" mass="83296">MADASVPLSEPPRYPEEYPTQYSVLKQKAAHRLRGSGSAARHYLHSLFPIVTWLPKYNRTWFFSDVIAGLTVGMVVIPQALAYAKLATLPVQYGLYTSFTGVLLYCFFATSKDVTIGATAVVSQLTGQLIASHASSGEFDPVMFAIALAFLTGVFQLIIGLLRLGIVVDFIPAPVIAGFTSGAGITIIIGQLAGLLGIAGINTNDNSYLVLGNTLKNLGDAKLDAAFGFASLAFLLFFKFGCRALTDRGHRWARWVGISRNALVVILFTAISYGVNHNLAKARFKIVGDVPKGFGPLQVPDARHIRGAVPASITVLIVSILEHVAVVKSYGRLNGYRPDANQELVALGATNLLGSFLGTFPATGSFSRSAIKSQSGVRTPLASLFTAVIVVLALYVLTPLFKYIPSATLSAIIVSAISDLISRPALVKQLWDIQLLDLVAFVLALGFTFFFSIEIAIYVSVAYSVVVLLYRLARPHYAVLGRVDQTGLWVSTKDQFLGRIATPPPPGVLVVKLEESLTYPNANYFSEHIKDVVISTTEFGGVVLPPDQKLWCDDTDDKIKSARKKNNNAVQVHSLQKVGSDVTIASLPEVAKTADSKLHRLCAIVFDFSAVNGIDSTGVQMLTDLRRDVDAYAGQRVEFHFAHVRPRFERILSYFLRITRTDHDVTPIVPPSLHEPQYSSQRANDSSASVRQAQETDSINQLPGQRPPDASSTHSVEEHAGGGGDNDRDDGRPVRPASINVREYFHATVDDAVKVTLAGRDVEAAWTA</sequence>
<evidence type="ECO:0000256" key="1">
    <source>
        <dbReference type="ARBA" id="ARBA00004141"/>
    </source>
</evidence>
<dbReference type="CDD" id="cd07042">
    <property type="entry name" value="STAS_SulP_like_sulfate_transporter"/>
    <property type="match status" value="1"/>
</dbReference>
<feature type="compositionally biased region" description="Basic and acidic residues" evidence="5">
    <location>
        <begin position="715"/>
        <end position="733"/>
    </location>
</feature>
<feature type="transmembrane region" description="Helical" evidence="6">
    <location>
        <begin position="221"/>
        <end position="240"/>
    </location>
</feature>
<feature type="compositionally biased region" description="Polar residues" evidence="5">
    <location>
        <begin position="677"/>
        <end position="703"/>
    </location>
</feature>
<dbReference type="Proteomes" id="UP001212152">
    <property type="component" value="Unassembled WGS sequence"/>
</dbReference>
<feature type="region of interest" description="Disordered" evidence="5">
    <location>
        <begin position="665"/>
        <end position="735"/>
    </location>
</feature>
<evidence type="ECO:0000256" key="2">
    <source>
        <dbReference type="ARBA" id="ARBA00022692"/>
    </source>
</evidence>
<feature type="transmembrane region" description="Helical" evidence="6">
    <location>
        <begin position="307"/>
        <end position="327"/>
    </location>
</feature>
<feature type="domain" description="STAS" evidence="7">
    <location>
        <begin position="498"/>
        <end position="652"/>
    </location>
</feature>
<evidence type="ECO:0000256" key="4">
    <source>
        <dbReference type="ARBA" id="ARBA00023136"/>
    </source>
</evidence>
<keyword evidence="2 6" id="KW-0812">Transmembrane</keyword>
<evidence type="ECO:0000256" key="6">
    <source>
        <dbReference type="SAM" id="Phobius"/>
    </source>
</evidence>
<gene>
    <name evidence="8" type="ORF">HDU87_002449</name>
</gene>
<dbReference type="InterPro" id="IPR002645">
    <property type="entry name" value="STAS_dom"/>
</dbReference>
<dbReference type="Pfam" id="PF00916">
    <property type="entry name" value="Sulfate_transp"/>
    <property type="match status" value="1"/>
</dbReference>
<dbReference type="GO" id="GO:0016020">
    <property type="term" value="C:membrane"/>
    <property type="evidence" value="ECO:0007669"/>
    <property type="project" value="UniProtKB-SubCell"/>
</dbReference>
<feature type="transmembrane region" description="Helical" evidence="6">
    <location>
        <begin position="61"/>
        <end position="81"/>
    </location>
</feature>
<evidence type="ECO:0000259" key="7">
    <source>
        <dbReference type="PROSITE" id="PS50801"/>
    </source>
</evidence>
<reference evidence="8" key="1">
    <citation type="submission" date="2020-05" db="EMBL/GenBank/DDBJ databases">
        <title>Phylogenomic resolution of chytrid fungi.</title>
        <authorList>
            <person name="Stajich J.E."/>
            <person name="Amses K."/>
            <person name="Simmons R."/>
            <person name="Seto K."/>
            <person name="Myers J."/>
            <person name="Bonds A."/>
            <person name="Quandt C.A."/>
            <person name="Barry K."/>
            <person name="Liu P."/>
            <person name="Grigoriev I."/>
            <person name="Longcore J.E."/>
            <person name="James T.Y."/>
        </authorList>
    </citation>
    <scope>NUCLEOTIDE SEQUENCE</scope>
    <source>
        <strain evidence="8">JEL0379</strain>
    </source>
</reference>
<keyword evidence="4 6" id="KW-0472">Membrane</keyword>
<comment type="caution">
    <text evidence="8">The sequence shown here is derived from an EMBL/GenBank/DDBJ whole genome shotgun (WGS) entry which is preliminary data.</text>
</comment>
<feature type="transmembrane region" description="Helical" evidence="6">
    <location>
        <begin position="176"/>
        <end position="201"/>
    </location>
</feature>
<dbReference type="GO" id="GO:0008271">
    <property type="term" value="F:secondary active sulfate transmembrane transporter activity"/>
    <property type="evidence" value="ECO:0007669"/>
    <property type="project" value="InterPro"/>
</dbReference>
<dbReference type="PANTHER" id="PTHR11814">
    <property type="entry name" value="SULFATE TRANSPORTER"/>
    <property type="match status" value="1"/>
</dbReference>
<dbReference type="EMBL" id="JADGJQ010000019">
    <property type="protein sequence ID" value="KAJ3179881.1"/>
    <property type="molecule type" value="Genomic_DNA"/>
</dbReference>
<feature type="transmembrane region" description="Helical" evidence="6">
    <location>
        <begin position="142"/>
        <end position="164"/>
    </location>
</feature>
<keyword evidence="9" id="KW-1185">Reference proteome</keyword>
<evidence type="ECO:0000256" key="3">
    <source>
        <dbReference type="ARBA" id="ARBA00022989"/>
    </source>
</evidence>
<dbReference type="InterPro" id="IPR011547">
    <property type="entry name" value="SLC26A/SulP_dom"/>
</dbReference>
<feature type="transmembrane region" description="Helical" evidence="6">
    <location>
        <begin position="377"/>
        <end position="397"/>
    </location>
</feature>
<feature type="transmembrane region" description="Helical" evidence="6">
    <location>
        <begin position="93"/>
        <end position="110"/>
    </location>
</feature>
<keyword evidence="3 6" id="KW-1133">Transmembrane helix</keyword>
<evidence type="ECO:0000313" key="8">
    <source>
        <dbReference type="EMBL" id="KAJ3179881.1"/>
    </source>
</evidence>
<comment type="subcellular location">
    <subcellularLocation>
        <location evidence="1">Membrane</location>
        <topology evidence="1">Multi-pass membrane protein</topology>
    </subcellularLocation>
</comment>
<dbReference type="Pfam" id="PF01740">
    <property type="entry name" value="STAS"/>
    <property type="match status" value="1"/>
</dbReference>
<feature type="transmembrane region" description="Helical" evidence="6">
    <location>
        <begin position="252"/>
        <end position="275"/>
    </location>
</feature>
<organism evidence="8 9">
    <name type="scientific">Geranomyces variabilis</name>
    <dbReference type="NCBI Taxonomy" id="109894"/>
    <lineage>
        <taxon>Eukaryota</taxon>
        <taxon>Fungi</taxon>
        <taxon>Fungi incertae sedis</taxon>
        <taxon>Chytridiomycota</taxon>
        <taxon>Chytridiomycota incertae sedis</taxon>
        <taxon>Chytridiomycetes</taxon>
        <taxon>Spizellomycetales</taxon>
        <taxon>Powellomycetaceae</taxon>
        <taxon>Geranomyces</taxon>
    </lineage>
</organism>
<name>A0AAD5TL58_9FUNG</name>
<dbReference type="InterPro" id="IPR001902">
    <property type="entry name" value="SLC26A/SulP_fam"/>
</dbReference>
<feature type="transmembrane region" description="Helical" evidence="6">
    <location>
        <begin position="433"/>
        <end position="451"/>
    </location>
</feature>
<dbReference type="InterPro" id="IPR036513">
    <property type="entry name" value="STAS_dom_sf"/>
</dbReference>
<dbReference type="PROSITE" id="PS50801">
    <property type="entry name" value="STAS"/>
    <property type="match status" value="1"/>
</dbReference>
<evidence type="ECO:0000313" key="9">
    <source>
        <dbReference type="Proteomes" id="UP001212152"/>
    </source>
</evidence>
<evidence type="ECO:0000256" key="5">
    <source>
        <dbReference type="SAM" id="MobiDB-lite"/>
    </source>
</evidence>
<dbReference type="InterPro" id="IPR018045">
    <property type="entry name" value="S04_transporter_CS"/>
</dbReference>
<dbReference type="AlphaFoldDB" id="A0AAD5TL58"/>
<dbReference type="PROSITE" id="PS01130">
    <property type="entry name" value="SLC26A"/>
    <property type="match status" value="1"/>
</dbReference>
<accession>A0AAD5TL58</accession>